<gene>
    <name evidence="1" type="ORF">RFI_27073</name>
</gene>
<evidence type="ECO:0000313" key="2">
    <source>
        <dbReference type="Proteomes" id="UP000023152"/>
    </source>
</evidence>
<evidence type="ECO:0000313" key="1">
    <source>
        <dbReference type="EMBL" id="ETO10303.1"/>
    </source>
</evidence>
<proteinExistence type="predicted"/>
<comment type="caution">
    <text evidence="1">The sequence shown here is derived from an EMBL/GenBank/DDBJ whole genome shotgun (WGS) entry which is preliminary data.</text>
</comment>
<reference evidence="1 2" key="1">
    <citation type="journal article" date="2013" name="Curr. Biol.">
        <title>The Genome of the Foraminiferan Reticulomyxa filosa.</title>
        <authorList>
            <person name="Glockner G."/>
            <person name="Hulsmann N."/>
            <person name="Schleicher M."/>
            <person name="Noegel A.A."/>
            <person name="Eichinger L."/>
            <person name="Gallinger C."/>
            <person name="Pawlowski J."/>
            <person name="Sierra R."/>
            <person name="Euteneuer U."/>
            <person name="Pillet L."/>
            <person name="Moustafa A."/>
            <person name="Platzer M."/>
            <person name="Groth M."/>
            <person name="Szafranski K."/>
            <person name="Schliwa M."/>
        </authorList>
    </citation>
    <scope>NUCLEOTIDE SEQUENCE [LARGE SCALE GENOMIC DNA]</scope>
</reference>
<name>X6M8I5_RETFI</name>
<organism evidence="1 2">
    <name type="scientific">Reticulomyxa filosa</name>
    <dbReference type="NCBI Taxonomy" id="46433"/>
    <lineage>
        <taxon>Eukaryota</taxon>
        <taxon>Sar</taxon>
        <taxon>Rhizaria</taxon>
        <taxon>Retaria</taxon>
        <taxon>Foraminifera</taxon>
        <taxon>Monothalamids</taxon>
        <taxon>Reticulomyxidae</taxon>
        <taxon>Reticulomyxa</taxon>
    </lineage>
</organism>
<protein>
    <submittedName>
        <fullName evidence="1">Uncharacterized protein</fullName>
    </submittedName>
</protein>
<sequence>MEREKEKGNSLVAFLWIKIKFFFAEKVDCEAICTCALAKNQNTYLVDKNQTDKQINIFKFFLIEREKQATNHFLHRQKIFSNLFKPNKSQKTYQFLSIVKNKKEVSQKKKNQTKTMHNYFMVLLCSFPSLRRSL</sequence>
<dbReference type="EMBL" id="ASPP01023539">
    <property type="protein sequence ID" value="ETO10303.1"/>
    <property type="molecule type" value="Genomic_DNA"/>
</dbReference>
<dbReference type="Proteomes" id="UP000023152">
    <property type="component" value="Unassembled WGS sequence"/>
</dbReference>
<accession>X6M8I5</accession>
<keyword evidence="2" id="KW-1185">Reference proteome</keyword>
<dbReference type="AlphaFoldDB" id="X6M8I5"/>